<evidence type="ECO:0000256" key="1">
    <source>
        <dbReference type="SAM" id="MobiDB-lite"/>
    </source>
</evidence>
<organism evidence="3 4">
    <name type="scientific">Stutzerimonas azotifigens</name>
    <dbReference type="NCBI Taxonomy" id="291995"/>
    <lineage>
        <taxon>Bacteria</taxon>
        <taxon>Pseudomonadati</taxon>
        <taxon>Pseudomonadota</taxon>
        <taxon>Gammaproteobacteria</taxon>
        <taxon>Pseudomonadales</taxon>
        <taxon>Pseudomonadaceae</taxon>
        <taxon>Stutzerimonas</taxon>
    </lineage>
</organism>
<proteinExistence type="predicted"/>
<feature type="region of interest" description="Disordered" evidence="1">
    <location>
        <begin position="56"/>
        <end position="86"/>
    </location>
</feature>
<dbReference type="Pfam" id="PF06568">
    <property type="entry name" value="YjiS-like"/>
    <property type="match status" value="1"/>
</dbReference>
<comment type="caution">
    <text evidence="3">The sequence shown here is derived from an EMBL/GenBank/DDBJ whole genome shotgun (WGS) entry which is preliminary data.</text>
</comment>
<keyword evidence="4" id="KW-1185">Reference proteome</keyword>
<reference evidence="3 4" key="1">
    <citation type="submission" date="2020-02" db="EMBL/GenBank/DDBJ databases">
        <title>Synteny-based analysis reveals conserved mechanism for high triclosan tolerance in Pseudomonas, as well as instances of horizontal transfer.</title>
        <authorList>
            <person name="Mcfarland A.G."/>
            <person name="Bertucci H.K."/>
            <person name="Litmann E."/>
            <person name="Shen J."/>
            <person name="Huttenhower C."/>
            <person name="Hartmann E.M."/>
        </authorList>
    </citation>
    <scope>NUCLEOTIDE SEQUENCE [LARGE SCALE GENOMIC DNA]</scope>
    <source>
        <strain evidence="3 4">115A1</strain>
    </source>
</reference>
<dbReference type="Proteomes" id="UP000786387">
    <property type="component" value="Unassembled WGS sequence"/>
</dbReference>
<name>A0ABR5YXJ5_9GAMM</name>
<dbReference type="EMBL" id="JAAMRF010000002">
    <property type="protein sequence ID" value="MBA1272667.1"/>
    <property type="molecule type" value="Genomic_DNA"/>
</dbReference>
<gene>
    <name evidence="3" type="ORF">G7026_04825</name>
</gene>
<protein>
    <submittedName>
        <fullName evidence="3">DUF1127 domain-containing protein</fullName>
    </submittedName>
</protein>
<evidence type="ECO:0000313" key="4">
    <source>
        <dbReference type="Proteomes" id="UP000786387"/>
    </source>
</evidence>
<sequence>MKNDKGVSRSGWSVLRLQLVRWWQLHDQRQRLAALDDAALKDLGLSRADVVAESERPFWDDPFGSPPRSEKAGRCFDDSRQALHGR</sequence>
<accession>A0ABR5YXJ5</accession>
<feature type="domain" description="YjiS-like" evidence="2">
    <location>
        <begin position="16"/>
        <end position="50"/>
    </location>
</feature>
<evidence type="ECO:0000259" key="2">
    <source>
        <dbReference type="Pfam" id="PF06568"/>
    </source>
</evidence>
<dbReference type="InterPro" id="IPR009506">
    <property type="entry name" value="YjiS-like"/>
</dbReference>
<feature type="compositionally biased region" description="Basic and acidic residues" evidence="1">
    <location>
        <begin position="68"/>
        <end position="86"/>
    </location>
</feature>
<evidence type="ECO:0000313" key="3">
    <source>
        <dbReference type="EMBL" id="MBA1272667.1"/>
    </source>
</evidence>